<evidence type="ECO:0000256" key="3">
    <source>
        <dbReference type="ARBA" id="ARBA00007898"/>
    </source>
</evidence>
<dbReference type="InterPro" id="IPR002137">
    <property type="entry name" value="Beta-lactam_class-D_AS"/>
</dbReference>
<evidence type="ECO:0000256" key="7">
    <source>
        <dbReference type="ARBA" id="ARBA00023136"/>
    </source>
</evidence>
<sequence length="629" mass="64422">MKRALAVAVALSLLVATAGVVWWFAFLPGQRAKETVQAIAAGLASGTLDDALFVTPAAGAELSRIYSGMGALRPQVTPGEVRTLPDGSLGTDLTWRWEIHAGKAPWEYTTPIALVRADGPNWKATFSPALVAPGLERTDRLRATRLSAVRGAILGQDGEPLAGNTQAFRVGIDKTLTTPESAAASARPVAELLGIDPDRYVARVQGAGAKAFIEARILRANDPTESALATRASEWAGVRAIRTTFPLGLTSSFARPLLGVVGEATAEQVEASAGTIRAGDLAGRGGLQEARNHVLAGLTGFVIERVDPDNKAAELFRVEPLNGTDVQTTIDVGLQRSAEQILAGVGPASSLVAIRPSDGAVLAAAVGPGSQGFSTATMGQYAPGSTFKVVTSLAMARHGITPDTTVECSDGITVDGYRFDNWQGYPAGALGSVPLRTAFAFSCNSAFINARGTVSQADLADAAGSLGLTAEPQLVLPGFLGAVPTEAAGVDHAASMIGQGKLLASPLGMATVAASVAAGHTVVPVLVPEPGRTPESTAAPLTEAEAAQLRTLMRAVVTEGGHASLAALPGEPVLAKTGTASHGAQVRFHGWMIAVQGDLAVAAFTEDATSGTADAEPLVVSLLQAAARR</sequence>
<comment type="subcellular location">
    <subcellularLocation>
        <location evidence="1">Membrane</location>
    </subcellularLocation>
</comment>
<evidence type="ECO:0000259" key="10">
    <source>
        <dbReference type="Pfam" id="PF00905"/>
    </source>
</evidence>
<dbReference type="KEGG" id="prv:G7070_02545"/>
<dbReference type="AlphaFoldDB" id="A0A6G7Y3Z7"/>
<dbReference type="EMBL" id="CP049865">
    <property type="protein sequence ID" value="QIK71368.1"/>
    <property type="molecule type" value="Genomic_DNA"/>
</dbReference>
<dbReference type="Pfam" id="PF03717">
    <property type="entry name" value="PBP_dimer"/>
    <property type="match status" value="1"/>
</dbReference>
<evidence type="ECO:0000256" key="1">
    <source>
        <dbReference type="ARBA" id="ARBA00004370"/>
    </source>
</evidence>
<gene>
    <name evidence="13" type="ORF">G7070_02545</name>
</gene>
<comment type="catalytic activity">
    <reaction evidence="9">
        <text>a beta-lactam + H2O = a substituted beta-amino acid</text>
        <dbReference type="Rhea" id="RHEA:20401"/>
        <dbReference type="ChEBI" id="CHEBI:15377"/>
        <dbReference type="ChEBI" id="CHEBI:35627"/>
        <dbReference type="ChEBI" id="CHEBI:140347"/>
        <dbReference type="EC" id="3.5.2.6"/>
    </reaction>
</comment>
<dbReference type="GO" id="GO:0071972">
    <property type="term" value="F:peptidoglycan L,D-transpeptidase activity"/>
    <property type="evidence" value="ECO:0007669"/>
    <property type="project" value="TreeGrafter"/>
</dbReference>
<dbReference type="GO" id="GO:0046677">
    <property type="term" value="P:response to antibiotic"/>
    <property type="evidence" value="ECO:0007669"/>
    <property type="project" value="UniProtKB-UniRule"/>
</dbReference>
<accession>A0A6G7Y3Z7</accession>
<feature type="domain" description="NTF2-like N-terminal transpeptidase" evidence="12">
    <location>
        <begin position="60"/>
        <end position="138"/>
    </location>
</feature>
<dbReference type="InterPro" id="IPR036138">
    <property type="entry name" value="PBP_dimer_sf"/>
</dbReference>
<dbReference type="EC" id="3.5.2.6" evidence="4 9"/>
<dbReference type="InterPro" id="IPR050515">
    <property type="entry name" value="Beta-lactam/transpept"/>
</dbReference>
<dbReference type="InterPro" id="IPR007887">
    <property type="entry name" value="MecA_N"/>
</dbReference>
<dbReference type="SUPFAM" id="SSF56601">
    <property type="entry name" value="beta-lactamase/transpeptidase-like"/>
    <property type="match status" value="1"/>
</dbReference>
<evidence type="ECO:0000259" key="12">
    <source>
        <dbReference type="Pfam" id="PF05223"/>
    </source>
</evidence>
<dbReference type="InterPro" id="IPR012338">
    <property type="entry name" value="Beta-lactam/transpept-like"/>
</dbReference>
<dbReference type="Gene3D" id="3.90.1310.10">
    <property type="entry name" value="Penicillin-binding protein 2a (Domain 2)"/>
    <property type="match status" value="1"/>
</dbReference>
<keyword evidence="8 9" id="KW-0046">Antibiotic resistance</keyword>
<evidence type="ECO:0000313" key="13">
    <source>
        <dbReference type="EMBL" id="QIK71368.1"/>
    </source>
</evidence>
<protein>
    <recommendedName>
        <fullName evidence="4 9">Beta-lactamase</fullName>
        <ecNumber evidence="4 9">3.5.2.6</ecNumber>
    </recommendedName>
</protein>
<comment type="similarity">
    <text evidence="2">Belongs to the transpeptidase family.</text>
</comment>
<evidence type="ECO:0000256" key="6">
    <source>
        <dbReference type="ARBA" id="ARBA00022801"/>
    </source>
</evidence>
<evidence type="ECO:0000259" key="11">
    <source>
        <dbReference type="Pfam" id="PF03717"/>
    </source>
</evidence>
<dbReference type="Pfam" id="PF05223">
    <property type="entry name" value="MecA_N"/>
    <property type="match status" value="1"/>
</dbReference>
<dbReference type="InterPro" id="IPR001460">
    <property type="entry name" value="PCN-bd_Tpept"/>
</dbReference>
<dbReference type="GO" id="GO:0017001">
    <property type="term" value="P:antibiotic catabolic process"/>
    <property type="evidence" value="ECO:0007669"/>
    <property type="project" value="InterPro"/>
</dbReference>
<feature type="domain" description="Penicillin-binding protein dimerisation" evidence="11">
    <location>
        <begin position="147"/>
        <end position="311"/>
    </location>
</feature>
<dbReference type="GO" id="GO:0008800">
    <property type="term" value="F:beta-lactamase activity"/>
    <property type="evidence" value="ECO:0007669"/>
    <property type="project" value="UniProtKB-UniRule"/>
</dbReference>
<evidence type="ECO:0000256" key="2">
    <source>
        <dbReference type="ARBA" id="ARBA00007171"/>
    </source>
</evidence>
<keyword evidence="7" id="KW-0472">Membrane</keyword>
<evidence type="ECO:0000256" key="4">
    <source>
        <dbReference type="ARBA" id="ARBA00012865"/>
    </source>
</evidence>
<organism evidence="13 14">
    <name type="scientific">Propioniciclava coleopterorum</name>
    <dbReference type="NCBI Taxonomy" id="2714937"/>
    <lineage>
        <taxon>Bacteria</taxon>
        <taxon>Bacillati</taxon>
        <taxon>Actinomycetota</taxon>
        <taxon>Actinomycetes</taxon>
        <taxon>Propionibacteriales</taxon>
        <taxon>Propionibacteriaceae</taxon>
        <taxon>Propioniciclava</taxon>
    </lineage>
</organism>
<dbReference type="PANTHER" id="PTHR30627:SF24">
    <property type="entry name" value="PENICILLIN-BINDING PROTEIN 4B"/>
    <property type="match status" value="1"/>
</dbReference>
<evidence type="ECO:0000256" key="8">
    <source>
        <dbReference type="ARBA" id="ARBA00023251"/>
    </source>
</evidence>
<keyword evidence="14" id="KW-1185">Reference proteome</keyword>
<comment type="similarity">
    <text evidence="3 9">Belongs to the class-D beta-lactamase family.</text>
</comment>
<feature type="domain" description="Penicillin-binding protein transpeptidase" evidence="10">
    <location>
        <begin position="351"/>
        <end position="619"/>
    </location>
</feature>
<reference evidence="13 14" key="1">
    <citation type="submission" date="2020-03" db="EMBL/GenBank/DDBJ databases">
        <title>Propioniciclava sp. nov., isolated from Hydrophilus acuminatus.</title>
        <authorList>
            <person name="Hyun D.-W."/>
            <person name="Bae J.-W."/>
        </authorList>
    </citation>
    <scope>NUCLEOTIDE SEQUENCE [LARGE SCALE GENOMIC DNA]</scope>
    <source>
        <strain evidence="13 14">HDW11</strain>
    </source>
</reference>
<dbReference type="Pfam" id="PF00905">
    <property type="entry name" value="Transpeptidase"/>
    <property type="match status" value="1"/>
</dbReference>
<dbReference type="Proteomes" id="UP000501058">
    <property type="component" value="Chromosome"/>
</dbReference>
<keyword evidence="5" id="KW-0732">Signal</keyword>
<dbReference type="Gene3D" id="3.40.710.10">
    <property type="entry name" value="DD-peptidase/beta-lactamase superfamily"/>
    <property type="match status" value="1"/>
</dbReference>
<keyword evidence="6 9" id="KW-0378">Hydrolase</keyword>
<dbReference type="InterPro" id="IPR005311">
    <property type="entry name" value="PBP_dimer"/>
</dbReference>
<dbReference type="GO" id="GO:0008658">
    <property type="term" value="F:penicillin binding"/>
    <property type="evidence" value="ECO:0007669"/>
    <property type="project" value="InterPro"/>
</dbReference>
<evidence type="ECO:0000256" key="5">
    <source>
        <dbReference type="ARBA" id="ARBA00022729"/>
    </source>
</evidence>
<dbReference type="GO" id="GO:0071555">
    <property type="term" value="P:cell wall organization"/>
    <property type="evidence" value="ECO:0007669"/>
    <property type="project" value="TreeGrafter"/>
</dbReference>
<dbReference type="PROSITE" id="PS00337">
    <property type="entry name" value="BETA_LACTAMASE_D"/>
    <property type="match status" value="1"/>
</dbReference>
<dbReference type="GO" id="GO:0005886">
    <property type="term" value="C:plasma membrane"/>
    <property type="evidence" value="ECO:0007669"/>
    <property type="project" value="TreeGrafter"/>
</dbReference>
<proteinExistence type="inferred from homology"/>
<dbReference type="PANTHER" id="PTHR30627">
    <property type="entry name" value="PEPTIDOGLYCAN D,D-TRANSPEPTIDASE"/>
    <property type="match status" value="1"/>
</dbReference>
<name>A0A6G7Y3Z7_9ACTN</name>
<evidence type="ECO:0000313" key="14">
    <source>
        <dbReference type="Proteomes" id="UP000501058"/>
    </source>
</evidence>
<evidence type="ECO:0000256" key="9">
    <source>
        <dbReference type="RuleBase" id="RU361140"/>
    </source>
</evidence>
<dbReference type="SUPFAM" id="SSF56519">
    <property type="entry name" value="Penicillin binding protein dimerisation domain"/>
    <property type="match status" value="1"/>
</dbReference>
<dbReference type="RefSeq" id="WP_166231738.1">
    <property type="nucleotide sequence ID" value="NZ_CP049865.1"/>
</dbReference>